<keyword evidence="1" id="KW-0489">Methyltransferase</keyword>
<dbReference type="AlphaFoldDB" id="A0A7X0TUF9"/>
<organism evidence="1 2">
    <name type="scientific">Thalassotalea piscium</name>
    <dbReference type="NCBI Taxonomy" id="1230533"/>
    <lineage>
        <taxon>Bacteria</taxon>
        <taxon>Pseudomonadati</taxon>
        <taxon>Pseudomonadota</taxon>
        <taxon>Gammaproteobacteria</taxon>
        <taxon>Alteromonadales</taxon>
        <taxon>Colwelliaceae</taxon>
        <taxon>Thalassotalea</taxon>
    </lineage>
</organism>
<keyword evidence="1" id="KW-0808">Transferase</keyword>
<evidence type="ECO:0000313" key="2">
    <source>
        <dbReference type="Proteomes" id="UP000537141"/>
    </source>
</evidence>
<dbReference type="Proteomes" id="UP000537141">
    <property type="component" value="Unassembled WGS sequence"/>
</dbReference>
<gene>
    <name evidence="1" type="ORF">HNQ55_002866</name>
</gene>
<reference evidence="1 2" key="1">
    <citation type="submission" date="2020-08" db="EMBL/GenBank/DDBJ databases">
        <title>Genomic Encyclopedia of Type Strains, Phase IV (KMG-IV): sequencing the most valuable type-strain genomes for metagenomic binning, comparative biology and taxonomic classification.</title>
        <authorList>
            <person name="Goeker M."/>
        </authorList>
    </citation>
    <scope>NUCLEOTIDE SEQUENCE [LARGE SCALE GENOMIC DNA]</scope>
    <source>
        <strain evidence="1 2">DSM 26287</strain>
    </source>
</reference>
<protein>
    <submittedName>
        <fullName evidence="1">Ubiquinone/menaquinone biosynthesis C-methylase UbiE</fullName>
    </submittedName>
</protein>
<keyword evidence="1" id="KW-0830">Ubiquinone</keyword>
<sequence>MTNEAEIRKLSFEQIKELLTDPFRVLVEEGRVIHICAYGQDSSEVLEEVSISTAAHDLIRQLSRSNIIHKAKWGQNIISDIPDFASFYDIHRGDIYGIQTEDEYQLAKSLELAESR</sequence>
<keyword evidence="2" id="KW-1185">Reference proteome</keyword>
<proteinExistence type="predicted"/>
<comment type="caution">
    <text evidence="1">The sequence shown here is derived from an EMBL/GenBank/DDBJ whole genome shotgun (WGS) entry which is preliminary data.</text>
</comment>
<dbReference type="GO" id="GO:0032259">
    <property type="term" value="P:methylation"/>
    <property type="evidence" value="ECO:0007669"/>
    <property type="project" value="UniProtKB-KW"/>
</dbReference>
<evidence type="ECO:0000313" key="1">
    <source>
        <dbReference type="EMBL" id="MBB6544337.1"/>
    </source>
</evidence>
<dbReference type="GO" id="GO:0008168">
    <property type="term" value="F:methyltransferase activity"/>
    <property type="evidence" value="ECO:0007669"/>
    <property type="project" value="UniProtKB-KW"/>
</dbReference>
<name>A0A7X0TUF9_9GAMM</name>
<dbReference type="RefSeq" id="WP_184425365.1">
    <property type="nucleotide sequence ID" value="NZ_AP027362.1"/>
</dbReference>
<accession>A0A7X0TUF9</accession>
<dbReference type="EMBL" id="JACHHU010000028">
    <property type="protein sequence ID" value="MBB6544337.1"/>
    <property type="molecule type" value="Genomic_DNA"/>
</dbReference>